<dbReference type="CDD" id="cd09279">
    <property type="entry name" value="RNase_HI_like"/>
    <property type="match status" value="1"/>
</dbReference>
<gene>
    <name evidence="2" type="primary">rnhA</name>
    <name evidence="2" type="ORF">CR513_32791</name>
</gene>
<protein>
    <submittedName>
        <fullName evidence="2">RnhA</fullName>
    </submittedName>
</protein>
<dbReference type="PANTHER" id="PTHR48475:SF1">
    <property type="entry name" value="RNASE H TYPE-1 DOMAIN-CONTAINING PROTEIN"/>
    <property type="match status" value="1"/>
</dbReference>
<dbReference type="InterPro" id="IPR012337">
    <property type="entry name" value="RNaseH-like_sf"/>
</dbReference>
<dbReference type="GO" id="GO:0003676">
    <property type="term" value="F:nucleic acid binding"/>
    <property type="evidence" value="ECO:0007669"/>
    <property type="project" value="InterPro"/>
</dbReference>
<evidence type="ECO:0000313" key="2">
    <source>
        <dbReference type="EMBL" id="RDX85922.1"/>
    </source>
</evidence>
<reference evidence="2" key="1">
    <citation type="submission" date="2018-05" db="EMBL/GenBank/DDBJ databases">
        <title>Draft genome of Mucuna pruriens seed.</title>
        <authorList>
            <person name="Nnadi N.E."/>
            <person name="Vos R."/>
            <person name="Hasami M.H."/>
            <person name="Devisetty U.K."/>
            <person name="Aguiy J.C."/>
        </authorList>
    </citation>
    <scope>NUCLEOTIDE SEQUENCE [LARGE SCALE GENOMIC DNA]</scope>
    <source>
        <strain evidence="2">JCA_2017</strain>
    </source>
</reference>
<evidence type="ECO:0000313" key="3">
    <source>
        <dbReference type="Proteomes" id="UP000257109"/>
    </source>
</evidence>
<dbReference type="PANTHER" id="PTHR48475">
    <property type="entry name" value="RIBONUCLEASE H"/>
    <property type="match status" value="1"/>
</dbReference>
<keyword evidence="3" id="KW-1185">Reference proteome</keyword>
<dbReference type="SUPFAM" id="SSF53098">
    <property type="entry name" value="Ribonuclease H-like"/>
    <property type="match status" value="1"/>
</dbReference>
<evidence type="ECO:0000259" key="1">
    <source>
        <dbReference type="Pfam" id="PF13456"/>
    </source>
</evidence>
<dbReference type="GO" id="GO:0004523">
    <property type="term" value="F:RNA-DNA hybrid ribonuclease activity"/>
    <property type="evidence" value="ECO:0007669"/>
    <property type="project" value="InterPro"/>
</dbReference>
<organism evidence="2 3">
    <name type="scientific">Mucuna pruriens</name>
    <name type="common">Velvet bean</name>
    <name type="synonym">Dolichos pruriens</name>
    <dbReference type="NCBI Taxonomy" id="157652"/>
    <lineage>
        <taxon>Eukaryota</taxon>
        <taxon>Viridiplantae</taxon>
        <taxon>Streptophyta</taxon>
        <taxon>Embryophyta</taxon>
        <taxon>Tracheophyta</taxon>
        <taxon>Spermatophyta</taxon>
        <taxon>Magnoliopsida</taxon>
        <taxon>eudicotyledons</taxon>
        <taxon>Gunneridae</taxon>
        <taxon>Pentapetalae</taxon>
        <taxon>rosids</taxon>
        <taxon>fabids</taxon>
        <taxon>Fabales</taxon>
        <taxon>Fabaceae</taxon>
        <taxon>Papilionoideae</taxon>
        <taxon>50 kb inversion clade</taxon>
        <taxon>NPAAA clade</taxon>
        <taxon>indigoferoid/millettioid clade</taxon>
        <taxon>Phaseoleae</taxon>
        <taxon>Mucuna</taxon>
    </lineage>
</organism>
<accession>A0A371G5U0</accession>
<dbReference type="AlphaFoldDB" id="A0A371G5U0"/>
<name>A0A371G5U0_MUCPR</name>
<proteinExistence type="predicted"/>
<dbReference type="InterPro" id="IPR036397">
    <property type="entry name" value="RNaseH_sf"/>
</dbReference>
<dbReference type="OrthoDB" id="1427860at2759"/>
<dbReference type="Gene3D" id="3.30.420.10">
    <property type="entry name" value="Ribonuclease H-like superfamily/Ribonuclease H"/>
    <property type="match status" value="1"/>
</dbReference>
<feature type="non-terminal residue" evidence="2">
    <location>
        <position position="1"/>
    </location>
</feature>
<dbReference type="InterPro" id="IPR002156">
    <property type="entry name" value="RNaseH_domain"/>
</dbReference>
<dbReference type="STRING" id="157652.A0A371G5U0"/>
<comment type="caution">
    <text evidence="2">The sequence shown here is derived from an EMBL/GenBank/DDBJ whole genome shotgun (WGS) entry which is preliminary data.</text>
</comment>
<dbReference type="Pfam" id="PF13456">
    <property type="entry name" value="RVT_3"/>
    <property type="match status" value="1"/>
</dbReference>
<dbReference type="EMBL" id="QJKJ01006655">
    <property type="protein sequence ID" value="RDX85922.1"/>
    <property type="molecule type" value="Genomic_DNA"/>
</dbReference>
<sequence length="244" mass="28318">MALSEYDIVYVSQKAITGSALAEHLAHHPILDNQPLQDEFPNEYIITVVETEPQLDEWIILGFDYTNNMAKYEACALGIMMALDHQVKRLKVCGDSALVIYQLHGEWETRDAKLIPYRAHVKEMLEHFDKHILREENLMADALATSSTMIQVNEAQELTLNVQHHSKLAYYQQIEQDEREADGKPWYYDIKQYLKDGEYSDGISENDTRTLRRMTSRFFLSDEVLYKSSAYMTLLRCLDAQEAK</sequence>
<feature type="domain" description="RNase H type-1" evidence="1">
    <location>
        <begin position="65"/>
        <end position="146"/>
    </location>
</feature>
<dbReference type="Proteomes" id="UP000257109">
    <property type="component" value="Unassembled WGS sequence"/>
</dbReference>